<keyword evidence="3" id="KW-0813">Transport</keyword>
<dbReference type="Proteomes" id="UP000002729">
    <property type="component" value="Unassembled WGS sequence"/>
</dbReference>
<evidence type="ECO:0000256" key="1">
    <source>
        <dbReference type="ARBA" id="ARBA00004443"/>
    </source>
</evidence>
<comment type="similarity">
    <text evidence="2">Belongs to the UQCRB/QCR7 family.</text>
</comment>
<proteinExistence type="inferred from homology"/>
<name>F0Y9P6_AURAN</name>
<reference evidence="9 10" key="1">
    <citation type="journal article" date="2011" name="Proc. Natl. Acad. Sci. U.S.A.">
        <title>Niche of harmful alga Aureococcus anophagefferens revealed through ecogenomics.</title>
        <authorList>
            <person name="Gobler C.J."/>
            <person name="Berry D.L."/>
            <person name="Dyhrman S.T."/>
            <person name="Wilhelm S.W."/>
            <person name="Salamov A."/>
            <person name="Lobanov A.V."/>
            <person name="Zhang Y."/>
            <person name="Collier J.L."/>
            <person name="Wurch L.L."/>
            <person name="Kustka A.B."/>
            <person name="Dill B.D."/>
            <person name="Shah M."/>
            <person name="VerBerkmoes N.C."/>
            <person name="Kuo A."/>
            <person name="Terry A."/>
            <person name="Pangilinan J."/>
            <person name="Lindquist E.A."/>
            <person name="Lucas S."/>
            <person name="Paulsen I.T."/>
            <person name="Hattenrath-Lehmann T.K."/>
            <person name="Talmage S.C."/>
            <person name="Walker E.A."/>
            <person name="Koch F."/>
            <person name="Burson A.M."/>
            <person name="Marcoval M.A."/>
            <person name="Tang Y.Z."/>
            <person name="Lecleir G.R."/>
            <person name="Coyne K.J."/>
            <person name="Berg G.M."/>
            <person name="Bertrand E.M."/>
            <person name="Saito M.A."/>
            <person name="Gladyshev V.N."/>
            <person name="Grigoriev I.V."/>
        </authorList>
    </citation>
    <scope>NUCLEOTIDE SEQUENCE [LARGE SCALE GENOMIC DNA]</scope>
    <source>
        <strain evidence="10">CCMP 1984</strain>
    </source>
</reference>
<dbReference type="RefSeq" id="XP_009037032.1">
    <property type="nucleotide sequence ID" value="XM_009038784.1"/>
</dbReference>
<evidence type="ECO:0000256" key="2">
    <source>
        <dbReference type="ARBA" id="ARBA00008554"/>
    </source>
</evidence>
<accession>F0Y9P6</accession>
<dbReference type="GO" id="GO:0045275">
    <property type="term" value="C:respiratory chain complex III"/>
    <property type="evidence" value="ECO:0007669"/>
    <property type="project" value="InterPro"/>
</dbReference>
<comment type="subcellular location">
    <subcellularLocation>
        <location evidence="1">Mitochondrion inner membrane</location>
        <topology evidence="1">Peripheral membrane protein</topology>
        <orientation evidence="1">Matrix side</orientation>
    </subcellularLocation>
</comment>
<dbReference type="OrthoDB" id="425749at2759"/>
<dbReference type="GeneID" id="20220201"/>
<dbReference type="InterPro" id="IPR036544">
    <property type="entry name" value="QCR7_sf"/>
</dbReference>
<dbReference type="GO" id="GO:0005743">
    <property type="term" value="C:mitochondrial inner membrane"/>
    <property type="evidence" value="ECO:0007669"/>
    <property type="project" value="UniProtKB-SubCell"/>
</dbReference>
<dbReference type="Gene3D" id="1.10.1090.10">
    <property type="entry name" value="Cytochrome b-c1 complex subunit 7"/>
    <property type="match status" value="1"/>
</dbReference>
<dbReference type="eggNOG" id="ENOG502SAFS">
    <property type="taxonomic scope" value="Eukaryota"/>
</dbReference>
<dbReference type="GO" id="GO:0006122">
    <property type="term" value="P:mitochondrial electron transport, ubiquinol to cytochrome c"/>
    <property type="evidence" value="ECO:0007669"/>
    <property type="project" value="InterPro"/>
</dbReference>
<dbReference type="KEGG" id="aaf:AURANDRAFT_26379"/>
<dbReference type="Pfam" id="PF02271">
    <property type="entry name" value="UCR_14kD"/>
    <property type="match status" value="1"/>
</dbReference>
<keyword evidence="10" id="KW-1185">Reference proteome</keyword>
<gene>
    <name evidence="9" type="ORF">AURANDRAFT_26379</name>
</gene>
<keyword evidence="8" id="KW-0472">Membrane</keyword>
<feature type="non-terminal residue" evidence="9">
    <location>
        <position position="1"/>
    </location>
</feature>
<evidence type="ECO:0000256" key="4">
    <source>
        <dbReference type="ARBA" id="ARBA00022660"/>
    </source>
</evidence>
<evidence type="ECO:0000256" key="3">
    <source>
        <dbReference type="ARBA" id="ARBA00022448"/>
    </source>
</evidence>
<dbReference type="InParanoid" id="F0Y9P6"/>
<dbReference type="PANTHER" id="PTHR12022">
    <property type="entry name" value="UBIQUINOL-CYTOCHROME C REDUCTASE COMPLEX 14 KD PROTEIN"/>
    <property type="match status" value="1"/>
</dbReference>
<evidence type="ECO:0000256" key="5">
    <source>
        <dbReference type="ARBA" id="ARBA00022792"/>
    </source>
</evidence>
<evidence type="ECO:0000256" key="8">
    <source>
        <dbReference type="ARBA" id="ARBA00023136"/>
    </source>
</evidence>
<evidence type="ECO:0008006" key="11">
    <source>
        <dbReference type="Google" id="ProtNLM"/>
    </source>
</evidence>
<dbReference type="AlphaFoldDB" id="F0Y9P6"/>
<dbReference type="InterPro" id="IPR003197">
    <property type="entry name" value="QCR7"/>
</dbReference>
<evidence type="ECO:0000313" key="10">
    <source>
        <dbReference type="Proteomes" id="UP000002729"/>
    </source>
</evidence>
<evidence type="ECO:0000256" key="7">
    <source>
        <dbReference type="ARBA" id="ARBA00023128"/>
    </source>
</evidence>
<protein>
    <recommendedName>
        <fullName evidence="11">Cytochrome b-c1 complex subunit 7</fullName>
    </recommendedName>
</protein>
<keyword evidence="6" id="KW-0249">Electron transport</keyword>
<dbReference type="OMA" id="QTALHWV"/>
<dbReference type="PANTHER" id="PTHR12022:SF0">
    <property type="entry name" value="CYTOCHROME B-C1 COMPLEX SUBUNIT 7"/>
    <property type="match status" value="1"/>
</dbReference>
<evidence type="ECO:0000313" key="9">
    <source>
        <dbReference type="EMBL" id="EGB08306.1"/>
    </source>
</evidence>
<keyword evidence="7" id="KW-0496">Mitochondrion</keyword>
<organism evidence="10">
    <name type="scientific">Aureococcus anophagefferens</name>
    <name type="common">Harmful bloom alga</name>
    <dbReference type="NCBI Taxonomy" id="44056"/>
    <lineage>
        <taxon>Eukaryota</taxon>
        <taxon>Sar</taxon>
        <taxon>Stramenopiles</taxon>
        <taxon>Ochrophyta</taxon>
        <taxon>Pelagophyceae</taxon>
        <taxon>Pelagomonadales</taxon>
        <taxon>Pelagomonadaceae</taxon>
        <taxon>Aureococcus</taxon>
    </lineage>
</organism>
<dbReference type="SUPFAM" id="SSF81524">
    <property type="entry name" value="14 kDa protein of cytochrome bc1 complex (Ubiquinol-cytochrome c reductase)"/>
    <property type="match status" value="1"/>
</dbReference>
<sequence>SRSLNQYGLKYDDVKIEQDADYAKALGRISDEEVQARARRMKRAFDISFKKKSLPADLQRLQAPLAPYATPLIDEAKARRVERELLNTY</sequence>
<evidence type="ECO:0000256" key="6">
    <source>
        <dbReference type="ARBA" id="ARBA00022982"/>
    </source>
</evidence>
<dbReference type="EMBL" id="GL833128">
    <property type="protein sequence ID" value="EGB08306.1"/>
    <property type="molecule type" value="Genomic_DNA"/>
</dbReference>
<keyword evidence="4" id="KW-0679">Respiratory chain</keyword>
<keyword evidence="5" id="KW-0999">Mitochondrion inner membrane</keyword>